<evidence type="ECO:0000256" key="2">
    <source>
        <dbReference type="ARBA" id="ARBA00023002"/>
    </source>
</evidence>
<evidence type="ECO:0000256" key="19">
    <source>
        <dbReference type="ARBA" id="ARBA00048921"/>
    </source>
</evidence>
<comment type="function">
    <text evidence="8">Catalyzes the NAD-dependent dehydrogenation (oxidation) of a broad array of hydroxylated polyunsaturated fatty acids (mainly eicosanoids and docosanoids, including prostaglandins, lipoxins and resolvins), yielding their corresponding keto (oxo) metabolites. Decreases the levels of the pro-proliferative prostaglandins such as prostaglandin E2 (whose activity is increased in cancer because of an increase in the expression of cyclooxygenase 2) and generates oxo-fatty acid products that can profoundly influence cell function by abrogating pro-inflammatory cytokine expression. Converts resolvins E1, D1 and D2 to their oxo products, which represents a mode of resolvin inactivation. Resolvin E1 plays important roles during the resolution phase of acute inflammation, while resolvins D1 and D2 have a unique role in obesity-induced adipose inflammation.</text>
</comment>
<comment type="catalytic activity">
    <reaction evidence="17">
        <text>prostaglandin A1 + NAD(+) = 15-oxo-prostaglandin A1 + NADH + H(+)</text>
        <dbReference type="Rhea" id="RHEA:41263"/>
        <dbReference type="ChEBI" id="CHEBI:15378"/>
        <dbReference type="ChEBI" id="CHEBI:57398"/>
        <dbReference type="ChEBI" id="CHEBI:57540"/>
        <dbReference type="ChEBI" id="CHEBI:57945"/>
        <dbReference type="ChEBI" id="CHEBI:85072"/>
    </reaction>
    <physiologicalReaction direction="left-to-right" evidence="17">
        <dbReference type="Rhea" id="RHEA:41264"/>
    </physiologicalReaction>
</comment>
<keyword evidence="2" id="KW-0560">Oxidoreductase</keyword>
<evidence type="ECO:0000256" key="6">
    <source>
        <dbReference type="ARBA" id="ARBA00041812"/>
    </source>
</evidence>
<proteinExistence type="inferred from homology"/>
<evidence type="ECO:0000256" key="4">
    <source>
        <dbReference type="ARBA" id="ARBA00039060"/>
    </source>
</evidence>
<evidence type="ECO:0000256" key="16">
    <source>
        <dbReference type="ARBA" id="ARBA00048535"/>
    </source>
</evidence>
<evidence type="ECO:0000256" key="15">
    <source>
        <dbReference type="ARBA" id="ARBA00048393"/>
    </source>
</evidence>
<comment type="catalytic activity">
    <reaction evidence="12">
        <text>15-oxo-(5S,6R)-dihydroxy-(7E,9E,11Z)-eicosatrienoate + NADH + H(+) = (5S,6R,15S)-trihydroxy-(7E,9E,11Z)-eicosatrienoate + NAD(+)</text>
        <dbReference type="Rhea" id="RHEA:41596"/>
        <dbReference type="ChEBI" id="CHEBI:15378"/>
        <dbReference type="ChEBI" id="CHEBI:57540"/>
        <dbReference type="ChEBI" id="CHEBI:57945"/>
        <dbReference type="ChEBI" id="CHEBI:78325"/>
        <dbReference type="ChEBI" id="CHEBI:78329"/>
    </reaction>
    <physiologicalReaction direction="left-to-right" evidence="12">
        <dbReference type="Rhea" id="RHEA:41597"/>
    </physiologicalReaction>
</comment>
<protein>
    <recommendedName>
        <fullName evidence="5">15-hydroxyprostaglandin dehydrogenase [NAD(+)]</fullName>
        <ecNumber evidence="3">1.1.1.141</ecNumber>
        <ecNumber evidence="4">1.1.1.232</ecNumber>
    </recommendedName>
    <alternativeName>
        <fullName evidence="7">Eicosanoid/docosanoid dehydrogenase [NAD(+)]</fullName>
    </alternativeName>
    <alternativeName>
        <fullName evidence="6">Prostaglandin dehydrogenase 1</fullName>
    </alternativeName>
</protein>
<dbReference type="PANTHER" id="PTHR44229:SF4">
    <property type="entry name" value="15-HYDROXYPROSTAGLANDIN DEHYDROGENASE [NAD(+)]"/>
    <property type="match status" value="1"/>
</dbReference>
<evidence type="ECO:0000256" key="13">
    <source>
        <dbReference type="ARBA" id="ARBA00048144"/>
    </source>
</evidence>
<gene>
    <name evidence="23" type="ORF">CUNI_LOCUS7845</name>
</gene>
<comment type="catalytic activity">
    <reaction evidence="10">
        <text>resolvin D1 + NAD(+) = 8-oxoresolvin D1 + NADH + H(+)</text>
        <dbReference type="Rhea" id="RHEA:50124"/>
        <dbReference type="ChEBI" id="CHEBI:15378"/>
        <dbReference type="ChEBI" id="CHEBI:57540"/>
        <dbReference type="ChEBI" id="CHEBI:57945"/>
        <dbReference type="ChEBI" id="CHEBI:132079"/>
        <dbReference type="ChEBI" id="CHEBI:132080"/>
    </reaction>
    <physiologicalReaction direction="left-to-right" evidence="10">
        <dbReference type="Rhea" id="RHEA:50125"/>
    </physiologicalReaction>
</comment>
<dbReference type="InterPro" id="IPR002347">
    <property type="entry name" value="SDR_fam"/>
</dbReference>
<dbReference type="InterPro" id="IPR036291">
    <property type="entry name" value="NAD(P)-bd_dom_sf"/>
</dbReference>
<evidence type="ECO:0000313" key="24">
    <source>
        <dbReference type="Proteomes" id="UP000678393"/>
    </source>
</evidence>
<comment type="catalytic activity">
    <reaction evidence="19">
        <text>resolvin D2 + NAD(+) = 16-oxoresolvin D2 + NADH + H(+)</text>
        <dbReference type="Rhea" id="RHEA:53588"/>
        <dbReference type="ChEBI" id="CHEBI:15378"/>
        <dbReference type="ChEBI" id="CHEBI:57540"/>
        <dbReference type="ChEBI" id="CHEBI:57945"/>
        <dbReference type="ChEBI" id="CHEBI:133367"/>
        <dbReference type="ChEBI" id="CHEBI:137498"/>
    </reaction>
    <physiologicalReaction direction="left-to-right" evidence="19">
        <dbReference type="Rhea" id="RHEA:53589"/>
    </physiologicalReaction>
</comment>
<reference evidence="23" key="1">
    <citation type="submission" date="2021-04" db="EMBL/GenBank/DDBJ databases">
        <authorList>
            <consortium name="Molecular Ecology Group"/>
        </authorList>
    </citation>
    <scope>NUCLEOTIDE SEQUENCE</scope>
</reference>
<comment type="catalytic activity">
    <reaction evidence="11">
        <text>14-hydroxy-(4Z,7Z,10Z,12E,16Z,19Z)-docosahexaenoate + NAD(+) = 14-oxo-(4Z,7Z,10Z,12E,16Z,19Z)-docosahexaenoate + NADH + H(+)</text>
        <dbReference type="Rhea" id="RHEA:48952"/>
        <dbReference type="ChEBI" id="CHEBI:15378"/>
        <dbReference type="ChEBI" id="CHEBI:57540"/>
        <dbReference type="ChEBI" id="CHEBI:57945"/>
        <dbReference type="ChEBI" id="CHEBI:90866"/>
        <dbReference type="ChEBI" id="CHEBI:90867"/>
    </reaction>
    <physiologicalReaction direction="left-to-right" evidence="11">
        <dbReference type="Rhea" id="RHEA:48953"/>
    </physiologicalReaction>
</comment>
<comment type="catalytic activity">
    <reaction evidence="13">
        <text>(11R)-hydroxy-(5Z,8Z,12E,14Z)-eicosatetraenoate + NAD(+) = 11-oxo-(5Z,8Z,12E,14Z)-eicosatetraenoate + NADH + H(+)</text>
        <dbReference type="Rhea" id="RHEA:48640"/>
        <dbReference type="ChEBI" id="CHEBI:15378"/>
        <dbReference type="ChEBI" id="CHEBI:57540"/>
        <dbReference type="ChEBI" id="CHEBI:57945"/>
        <dbReference type="ChEBI" id="CHEBI:78836"/>
        <dbReference type="ChEBI" id="CHEBI:90697"/>
    </reaction>
    <physiologicalReaction direction="left-to-right" evidence="13">
        <dbReference type="Rhea" id="RHEA:48641"/>
    </physiologicalReaction>
</comment>
<comment type="catalytic activity">
    <reaction evidence="16">
        <text>lipoxin A4 + NAD(+) = 15-oxo-(5S,6R)-dihydroxy-(7E,9E,11Z,13E)-eicosatetraenoate + NADH + H(+)</text>
        <dbReference type="Rhea" id="RHEA:41572"/>
        <dbReference type="ChEBI" id="CHEBI:15378"/>
        <dbReference type="ChEBI" id="CHEBI:57540"/>
        <dbReference type="ChEBI" id="CHEBI:57945"/>
        <dbReference type="ChEBI" id="CHEBI:67026"/>
        <dbReference type="ChEBI" id="CHEBI:78311"/>
    </reaction>
    <physiologicalReaction direction="left-to-right" evidence="16">
        <dbReference type="Rhea" id="RHEA:41573"/>
    </physiologicalReaction>
</comment>
<comment type="catalytic activity">
    <reaction evidence="14">
        <text>resolvin D1 + NAD(+) = 17-oxoresolvin D1 + NADH + H(+)</text>
        <dbReference type="Rhea" id="RHEA:50128"/>
        <dbReference type="ChEBI" id="CHEBI:15378"/>
        <dbReference type="ChEBI" id="CHEBI:57540"/>
        <dbReference type="ChEBI" id="CHEBI:57945"/>
        <dbReference type="ChEBI" id="CHEBI:132079"/>
        <dbReference type="ChEBI" id="CHEBI:132081"/>
    </reaction>
    <physiologicalReaction direction="left-to-right" evidence="14">
        <dbReference type="Rhea" id="RHEA:50129"/>
    </physiologicalReaction>
</comment>
<evidence type="ECO:0000256" key="5">
    <source>
        <dbReference type="ARBA" id="ARBA00040276"/>
    </source>
</evidence>
<evidence type="ECO:0000256" key="8">
    <source>
        <dbReference type="ARBA" id="ARBA00045705"/>
    </source>
</evidence>
<comment type="catalytic activity">
    <reaction evidence="21">
        <text>resolvin E1 + NAD(+) = 18-oxo-resolvin E1 + NADH + H(+)</text>
        <dbReference type="Rhea" id="RHEA:49244"/>
        <dbReference type="ChEBI" id="CHEBI:15378"/>
        <dbReference type="ChEBI" id="CHEBI:57540"/>
        <dbReference type="ChEBI" id="CHEBI:57945"/>
        <dbReference type="ChEBI" id="CHEBI:91000"/>
        <dbReference type="ChEBI" id="CHEBI:91001"/>
    </reaction>
    <physiologicalReaction direction="left-to-right" evidence="21">
        <dbReference type="Rhea" id="RHEA:49245"/>
    </physiologicalReaction>
</comment>
<evidence type="ECO:0000256" key="11">
    <source>
        <dbReference type="ARBA" id="ARBA00048008"/>
    </source>
</evidence>
<dbReference type="EC" id="1.1.1.232" evidence="4"/>
<dbReference type="Gene3D" id="3.40.50.720">
    <property type="entry name" value="NAD(P)-binding Rossmann-like Domain"/>
    <property type="match status" value="1"/>
</dbReference>
<sequence length="258" mass="28227">MQPVHYRAFITGAAQGLGRAFSEALLQRGAKVCMVDVQEAKGRELESDLQSRYGSDNVAFLPCDVSSDKSLKDSFKSAVSKFGYVNLMVNNAGIADESRFRDMVNINLVGPVTGSSIAFEHMRKDKGGKGGKIINVSSTAGLTGVYFVPHYCAVKFGLVGFHRSWSSNPHLDEVGVEFGCLCPAFTDTAIMDFDEKKLLYPEEAFGLIKKMGTNKVETVVQAFLLLVESQNCNGDIITVTVKDGVQYHYKGKQTKSRI</sequence>
<name>A0A8S3YYR1_9EUPU</name>
<evidence type="ECO:0000256" key="12">
    <source>
        <dbReference type="ARBA" id="ARBA00048140"/>
    </source>
</evidence>
<evidence type="ECO:0000256" key="14">
    <source>
        <dbReference type="ARBA" id="ARBA00048170"/>
    </source>
</evidence>
<comment type="catalytic activity">
    <reaction evidence="20">
        <text>(15S)-hydroxy-(5Z,8Z,11Z,13E)-eicosatetraenoate + NAD(+) = 15-oxo-(5Z,8Z,11Z,13E)-eicosatetraenoate + NADH + H(+)</text>
        <dbReference type="Rhea" id="RHEA:23260"/>
        <dbReference type="ChEBI" id="CHEBI:15378"/>
        <dbReference type="ChEBI" id="CHEBI:57409"/>
        <dbReference type="ChEBI" id="CHEBI:57410"/>
        <dbReference type="ChEBI" id="CHEBI:57540"/>
        <dbReference type="ChEBI" id="CHEBI:57945"/>
        <dbReference type="EC" id="1.1.1.232"/>
    </reaction>
    <physiologicalReaction direction="left-to-right" evidence="20">
        <dbReference type="Rhea" id="RHEA:23261"/>
    </physiologicalReaction>
</comment>
<dbReference type="EMBL" id="CAJHNH020001254">
    <property type="protein sequence ID" value="CAG5122287.1"/>
    <property type="molecule type" value="Genomic_DNA"/>
</dbReference>
<comment type="similarity">
    <text evidence="1 22">Belongs to the short-chain dehydrogenases/reductases (SDR) family.</text>
</comment>
<evidence type="ECO:0000256" key="17">
    <source>
        <dbReference type="ARBA" id="ARBA00048611"/>
    </source>
</evidence>
<dbReference type="PRINTS" id="PR00081">
    <property type="entry name" value="GDHRDH"/>
</dbReference>
<comment type="catalytic activity">
    <reaction evidence="9">
        <text>prostaglandin E1 + NAD(+) = 15-oxoprostaglandin E1 + NADH + H(+)</text>
        <dbReference type="Rhea" id="RHEA:16477"/>
        <dbReference type="ChEBI" id="CHEBI:15378"/>
        <dbReference type="ChEBI" id="CHEBI:57397"/>
        <dbReference type="ChEBI" id="CHEBI:57401"/>
        <dbReference type="ChEBI" id="CHEBI:57540"/>
        <dbReference type="ChEBI" id="CHEBI:57945"/>
    </reaction>
    <physiologicalReaction direction="left-to-right" evidence="9">
        <dbReference type="Rhea" id="RHEA:16478"/>
    </physiologicalReaction>
</comment>
<comment type="caution">
    <text evidence="23">The sequence shown here is derived from an EMBL/GenBank/DDBJ whole genome shotgun (WGS) entry which is preliminary data.</text>
</comment>
<dbReference type="GO" id="GO:0005737">
    <property type="term" value="C:cytoplasm"/>
    <property type="evidence" value="ECO:0007669"/>
    <property type="project" value="TreeGrafter"/>
</dbReference>
<evidence type="ECO:0000256" key="3">
    <source>
        <dbReference type="ARBA" id="ARBA00038968"/>
    </source>
</evidence>
<dbReference type="Pfam" id="PF00106">
    <property type="entry name" value="adh_short"/>
    <property type="match status" value="1"/>
</dbReference>
<evidence type="ECO:0000256" key="1">
    <source>
        <dbReference type="ARBA" id="ARBA00006484"/>
    </source>
</evidence>
<evidence type="ECO:0000256" key="7">
    <source>
        <dbReference type="ARBA" id="ARBA00042026"/>
    </source>
</evidence>
<dbReference type="EC" id="1.1.1.141" evidence="3"/>
<evidence type="ECO:0000313" key="23">
    <source>
        <dbReference type="EMBL" id="CAG5122287.1"/>
    </source>
</evidence>
<dbReference type="Proteomes" id="UP000678393">
    <property type="component" value="Unassembled WGS sequence"/>
</dbReference>
<dbReference type="GO" id="GO:0047034">
    <property type="term" value="F:15-hydroxyicosatetraenoate dehydrogenase activity"/>
    <property type="evidence" value="ECO:0007669"/>
    <property type="project" value="UniProtKB-EC"/>
</dbReference>
<dbReference type="PANTHER" id="PTHR44229">
    <property type="entry name" value="15-HYDROXYPROSTAGLANDIN DEHYDROGENASE [NAD(+)]"/>
    <property type="match status" value="1"/>
</dbReference>
<organism evidence="23 24">
    <name type="scientific">Candidula unifasciata</name>
    <dbReference type="NCBI Taxonomy" id="100452"/>
    <lineage>
        <taxon>Eukaryota</taxon>
        <taxon>Metazoa</taxon>
        <taxon>Spiralia</taxon>
        <taxon>Lophotrochozoa</taxon>
        <taxon>Mollusca</taxon>
        <taxon>Gastropoda</taxon>
        <taxon>Heterobranchia</taxon>
        <taxon>Euthyneura</taxon>
        <taxon>Panpulmonata</taxon>
        <taxon>Eupulmonata</taxon>
        <taxon>Stylommatophora</taxon>
        <taxon>Helicina</taxon>
        <taxon>Helicoidea</taxon>
        <taxon>Geomitridae</taxon>
        <taxon>Candidula</taxon>
    </lineage>
</organism>
<dbReference type="OrthoDB" id="37659at2759"/>
<dbReference type="GO" id="GO:0016404">
    <property type="term" value="F:15-hydroxyprostaglandin dehydrogenase (NAD+) activity"/>
    <property type="evidence" value="ECO:0007669"/>
    <property type="project" value="UniProtKB-EC"/>
</dbReference>
<dbReference type="SUPFAM" id="SSF51735">
    <property type="entry name" value="NAD(P)-binding Rossmann-fold domains"/>
    <property type="match status" value="1"/>
</dbReference>
<evidence type="ECO:0000256" key="18">
    <source>
        <dbReference type="ARBA" id="ARBA00048739"/>
    </source>
</evidence>
<evidence type="ECO:0000256" key="21">
    <source>
        <dbReference type="ARBA" id="ARBA00049188"/>
    </source>
</evidence>
<comment type="catalytic activity">
    <reaction evidence="15">
        <text>resolvin D2 + NAD(+) = 7-oxoresolvin D2 + NADH + H(+)</text>
        <dbReference type="Rhea" id="RHEA:53584"/>
        <dbReference type="ChEBI" id="CHEBI:15378"/>
        <dbReference type="ChEBI" id="CHEBI:57540"/>
        <dbReference type="ChEBI" id="CHEBI:57945"/>
        <dbReference type="ChEBI" id="CHEBI:133367"/>
        <dbReference type="ChEBI" id="CHEBI:137497"/>
    </reaction>
    <physiologicalReaction direction="left-to-right" evidence="15">
        <dbReference type="Rhea" id="RHEA:53585"/>
    </physiologicalReaction>
</comment>
<evidence type="ECO:0000256" key="20">
    <source>
        <dbReference type="ARBA" id="ARBA00049151"/>
    </source>
</evidence>
<evidence type="ECO:0000256" key="10">
    <source>
        <dbReference type="ARBA" id="ARBA00047672"/>
    </source>
</evidence>
<keyword evidence="24" id="KW-1185">Reference proteome</keyword>
<dbReference type="PRINTS" id="PR00080">
    <property type="entry name" value="SDRFAMILY"/>
</dbReference>
<dbReference type="AlphaFoldDB" id="A0A8S3YYR1"/>
<evidence type="ECO:0000256" key="22">
    <source>
        <dbReference type="RuleBase" id="RU000363"/>
    </source>
</evidence>
<accession>A0A8S3YYR1</accession>
<comment type="catalytic activity">
    <reaction evidence="18">
        <text>prostaglandin E2 + NAD(+) = 15-oxoprostaglandin E2 + NADH + H(+)</text>
        <dbReference type="Rhea" id="RHEA:11876"/>
        <dbReference type="ChEBI" id="CHEBI:15378"/>
        <dbReference type="ChEBI" id="CHEBI:57400"/>
        <dbReference type="ChEBI" id="CHEBI:57540"/>
        <dbReference type="ChEBI" id="CHEBI:57945"/>
        <dbReference type="ChEBI" id="CHEBI:606564"/>
        <dbReference type="EC" id="1.1.1.141"/>
    </reaction>
    <physiologicalReaction direction="left-to-right" evidence="18">
        <dbReference type="Rhea" id="RHEA:11877"/>
    </physiologicalReaction>
</comment>
<evidence type="ECO:0000256" key="9">
    <source>
        <dbReference type="ARBA" id="ARBA00047325"/>
    </source>
</evidence>